<dbReference type="PROSITE" id="PS51257">
    <property type="entry name" value="PROKAR_LIPOPROTEIN"/>
    <property type="match status" value="1"/>
</dbReference>
<evidence type="ECO:0000256" key="2">
    <source>
        <dbReference type="ARBA" id="ARBA00022448"/>
    </source>
</evidence>
<evidence type="ECO:0000256" key="3">
    <source>
        <dbReference type="ARBA" id="ARBA00022729"/>
    </source>
</evidence>
<evidence type="ECO:0000259" key="7">
    <source>
        <dbReference type="SMART" id="SM00079"/>
    </source>
</evidence>
<proteinExistence type="inferred from homology"/>
<dbReference type="GO" id="GO:0015276">
    <property type="term" value="F:ligand-gated monoatomic ion channel activity"/>
    <property type="evidence" value="ECO:0007669"/>
    <property type="project" value="InterPro"/>
</dbReference>
<dbReference type="Pfam" id="PF00497">
    <property type="entry name" value="SBP_bac_3"/>
    <property type="match status" value="1"/>
</dbReference>
<reference evidence="8 9" key="1">
    <citation type="submission" date="2020-02" db="EMBL/GenBank/DDBJ databases">
        <title>Whole-genome analyses of novel actinobacteria.</title>
        <authorList>
            <person name="Sahin N."/>
        </authorList>
    </citation>
    <scope>NUCLEOTIDE SEQUENCE [LARGE SCALE GENOMIC DNA]</scope>
    <source>
        <strain evidence="8 9">A7024</strain>
    </source>
</reference>
<dbReference type="InterPro" id="IPR051455">
    <property type="entry name" value="Bact_solute-bind_prot3"/>
</dbReference>
<sequence>MKFHKVAAAAAVVLALSATAACGGESGEAGDAGKRDKKEKEAAAKLPTYTVAKDVKLDSPTLKAAQKRGKIVIGAKDDQPYLGFQNQDGSREGFDIEIAKMVAADLGFSPKQITWKTVDSGVRETTISKGDIDLFVGTYTINDERKKQVGFAGPYFMAGADLLVRKDEKSITGPDSLKGKQVCSIVGSTPLQEIKKPKYGAKTVELAKYSECVTQLLNKEVDAVTTDDAILKGYAAERPTKLKVVGKTFTDEPYGVGMNKDDKTLRDAISDSLEKHQKNGDYKKVYEATLGLSGSPYEEPPALERY</sequence>
<feature type="domain" description="Ionotropic glutamate receptor C-terminal" evidence="7">
    <location>
        <begin position="70"/>
        <end position="292"/>
    </location>
</feature>
<comment type="caution">
    <text evidence="8">The sequence shown here is derived from an EMBL/GenBank/DDBJ whole genome shotgun (WGS) entry which is preliminary data.</text>
</comment>
<dbReference type="PANTHER" id="PTHR30085:SF6">
    <property type="entry name" value="ABC TRANSPORTER GLUTAMINE-BINDING PROTEIN GLNH"/>
    <property type="match status" value="1"/>
</dbReference>
<dbReference type="SMART" id="SM00079">
    <property type="entry name" value="PBPe"/>
    <property type="match status" value="1"/>
</dbReference>
<dbReference type="InterPro" id="IPR018313">
    <property type="entry name" value="SBP_3_CS"/>
</dbReference>
<dbReference type="GO" id="GO:0005576">
    <property type="term" value="C:extracellular region"/>
    <property type="evidence" value="ECO:0007669"/>
    <property type="project" value="TreeGrafter"/>
</dbReference>
<protein>
    <submittedName>
        <fullName evidence="8">Glutamate ABC transporter substrate-binding protein</fullName>
    </submittedName>
</protein>
<keyword evidence="9" id="KW-1185">Reference proteome</keyword>
<dbReference type="InterPro" id="IPR001638">
    <property type="entry name" value="Solute-binding_3/MltF_N"/>
</dbReference>
<name>A0A6G4U5D2_9ACTN</name>
<feature type="domain" description="Solute-binding protein family 3/N-terminal" evidence="6">
    <location>
        <begin position="70"/>
        <end position="293"/>
    </location>
</feature>
<dbReference type="GO" id="GO:0030288">
    <property type="term" value="C:outer membrane-bounded periplasmic space"/>
    <property type="evidence" value="ECO:0007669"/>
    <property type="project" value="TreeGrafter"/>
</dbReference>
<evidence type="ECO:0000256" key="1">
    <source>
        <dbReference type="ARBA" id="ARBA00010333"/>
    </source>
</evidence>
<dbReference type="AlphaFoldDB" id="A0A6G4U5D2"/>
<dbReference type="PANTHER" id="PTHR30085">
    <property type="entry name" value="AMINO ACID ABC TRANSPORTER PERMEASE"/>
    <property type="match status" value="1"/>
</dbReference>
<evidence type="ECO:0000259" key="6">
    <source>
        <dbReference type="SMART" id="SM00062"/>
    </source>
</evidence>
<feature type="chain" id="PRO_5039597128" evidence="5">
    <location>
        <begin position="21"/>
        <end position="306"/>
    </location>
</feature>
<keyword evidence="2" id="KW-0813">Transport</keyword>
<dbReference type="SUPFAM" id="SSF53850">
    <property type="entry name" value="Periplasmic binding protein-like II"/>
    <property type="match status" value="1"/>
</dbReference>
<dbReference type="SMART" id="SM00062">
    <property type="entry name" value="PBPb"/>
    <property type="match status" value="1"/>
</dbReference>
<evidence type="ECO:0000313" key="8">
    <source>
        <dbReference type="EMBL" id="NGN67384.1"/>
    </source>
</evidence>
<keyword evidence="3 5" id="KW-0732">Signal</keyword>
<dbReference type="Gene3D" id="3.40.190.10">
    <property type="entry name" value="Periplasmic binding protein-like II"/>
    <property type="match status" value="2"/>
</dbReference>
<evidence type="ECO:0000313" key="9">
    <source>
        <dbReference type="Proteomes" id="UP000481583"/>
    </source>
</evidence>
<dbReference type="EMBL" id="JAAKZV010000139">
    <property type="protein sequence ID" value="NGN67384.1"/>
    <property type="molecule type" value="Genomic_DNA"/>
</dbReference>
<dbReference type="PROSITE" id="PS01039">
    <property type="entry name" value="SBP_BACTERIAL_3"/>
    <property type="match status" value="1"/>
</dbReference>
<feature type="signal peptide" evidence="5">
    <location>
        <begin position="1"/>
        <end position="20"/>
    </location>
</feature>
<evidence type="ECO:0000256" key="5">
    <source>
        <dbReference type="SAM" id="SignalP"/>
    </source>
</evidence>
<evidence type="ECO:0000256" key="4">
    <source>
        <dbReference type="RuleBase" id="RU003744"/>
    </source>
</evidence>
<accession>A0A6G4U5D2</accession>
<comment type="similarity">
    <text evidence="1 4">Belongs to the bacterial solute-binding protein 3 family.</text>
</comment>
<gene>
    <name evidence="8" type="ORF">G5C51_26200</name>
</gene>
<dbReference type="CDD" id="cd13690">
    <property type="entry name" value="PBP2_GluB"/>
    <property type="match status" value="1"/>
</dbReference>
<dbReference type="GO" id="GO:0016020">
    <property type="term" value="C:membrane"/>
    <property type="evidence" value="ECO:0007669"/>
    <property type="project" value="InterPro"/>
</dbReference>
<dbReference type="GO" id="GO:0006865">
    <property type="term" value="P:amino acid transport"/>
    <property type="evidence" value="ECO:0007669"/>
    <property type="project" value="TreeGrafter"/>
</dbReference>
<organism evidence="8 9">
    <name type="scientific">Streptomyces coryli</name>
    <dbReference type="NCBI Taxonomy" id="1128680"/>
    <lineage>
        <taxon>Bacteria</taxon>
        <taxon>Bacillati</taxon>
        <taxon>Actinomycetota</taxon>
        <taxon>Actinomycetes</taxon>
        <taxon>Kitasatosporales</taxon>
        <taxon>Streptomycetaceae</taxon>
        <taxon>Streptomyces</taxon>
    </lineage>
</organism>
<dbReference type="RefSeq" id="WP_165240688.1">
    <property type="nucleotide sequence ID" value="NZ_JAAKZV010000139.1"/>
</dbReference>
<dbReference type="Proteomes" id="UP000481583">
    <property type="component" value="Unassembled WGS sequence"/>
</dbReference>
<dbReference type="InterPro" id="IPR001320">
    <property type="entry name" value="Iontro_rcpt_C"/>
</dbReference>